<keyword evidence="2" id="KW-1133">Transmembrane helix</keyword>
<dbReference type="Proteomes" id="UP000694388">
    <property type="component" value="Unplaced"/>
</dbReference>
<dbReference type="Gene3D" id="3.40.50.720">
    <property type="entry name" value="NAD(P)-binding Rossmann-like Domain"/>
    <property type="match status" value="1"/>
</dbReference>
<dbReference type="PANTHER" id="PTHR10366">
    <property type="entry name" value="NAD DEPENDENT EPIMERASE/DEHYDRATASE"/>
    <property type="match status" value="1"/>
</dbReference>
<dbReference type="Ensembl" id="ENSEBUT00000018537.1">
    <property type="protein sequence ID" value="ENSEBUP00000017961.1"/>
    <property type="gene ID" value="ENSEBUG00000011217.1"/>
</dbReference>
<dbReference type="AlphaFoldDB" id="A0A8C4QQH1"/>
<proteinExistence type="predicted"/>
<feature type="transmembrane region" description="Helical" evidence="2">
    <location>
        <begin position="263"/>
        <end position="283"/>
    </location>
</feature>
<evidence type="ECO:0000313" key="4">
    <source>
        <dbReference type="Ensembl" id="ENSEBUP00000017961.1"/>
    </source>
</evidence>
<reference evidence="4" key="2">
    <citation type="submission" date="2025-09" db="UniProtKB">
        <authorList>
            <consortium name="Ensembl"/>
        </authorList>
    </citation>
    <scope>IDENTIFICATION</scope>
</reference>
<dbReference type="GO" id="GO:0005783">
    <property type="term" value="C:endoplasmic reticulum"/>
    <property type="evidence" value="ECO:0007669"/>
    <property type="project" value="TreeGrafter"/>
</dbReference>
<organism evidence="4 5">
    <name type="scientific">Eptatretus burgeri</name>
    <name type="common">Inshore hagfish</name>
    <dbReference type="NCBI Taxonomy" id="7764"/>
    <lineage>
        <taxon>Eukaryota</taxon>
        <taxon>Metazoa</taxon>
        <taxon>Chordata</taxon>
        <taxon>Craniata</taxon>
        <taxon>Vertebrata</taxon>
        <taxon>Cyclostomata</taxon>
        <taxon>Myxini</taxon>
        <taxon>Myxiniformes</taxon>
        <taxon>Myxinidae</taxon>
        <taxon>Eptatretinae</taxon>
        <taxon>Eptatretus</taxon>
    </lineage>
</organism>
<dbReference type="Pfam" id="PF01073">
    <property type="entry name" value="3Beta_HSD"/>
    <property type="match status" value="1"/>
</dbReference>
<keyword evidence="2" id="KW-0472">Membrane</keyword>
<sequence>MKGPCVVIGGSGFLGHHLVEGLLLRDYVVRVFDLRQSFHDDRVTFFLGDLCEKQALIAALTGATLVFHCASPPPSSNDRNLFYRVNLLGTRTVLQACRECGVQNLVLTSSASVIYEGKDIRNASEDVPYARTPMDYYTETKILQEKEVLHAGSSKDGPLTVAIRPHGIFGPRDPQLVPVLVRAAQKGQMKFIIGDGKNVVDFTYVDNVVLGHILAAETLEEGSPICGKAYHVTNDEPISFWNFMGQMLQGLGYEPPRRHIPYLLVYSFALILSWLCMLLRPLIHLSPD</sequence>
<evidence type="ECO:0000256" key="2">
    <source>
        <dbReference type="SAM" id="Phobius"/>
    </source>
</evidence>
<dbReference type="GO" id="GO:0006694">
    <property type="term" value="P:steroid biosynthetic process"/>
    <property type="evidence" value="ECO:0007669"/>
    <property type="project" value="InterPro"/>
</dbReference>
<dbReference type="FunFam" id="3.40.50.720:FF:000747">
    <property type="entry name" value="NAD(P) dependent steroid dehydrogenase-like"/>
    <property type="match status" value="1"/>
</dbReference>
<protein>
    <submittedName>
        <fullName evidence="4">NAD(P) dependent steroid dehydrogenase-like</fullName>
    </submittedName>
</protein>
<evidence type="ECO:0000313" key="5">
    <source>
        <dbReference type="Proteomes" id="UP000694388"/>
    </source>
</evidence>
<keyword evidence="5" id="KW-1185">Reference proteome</keyword>
<dbReference type="GeneTree" id="ENSGT00940000158229"/>
<evidence type="ECO:0000256" key="1">
    <source>
        <dbReference type="ARBA" id="ARBA00023002"/>
    </source>
</evidence>
<reference evidence="4" key="1">
    <citation type="submission" date="2025-08" db="UniProtKB">
        <authorList>
            <consortium name="Ensembl"/>
        </authorList>
    </citation>
    <scope>IDENTIFICATION</scope>
</reference>
<feature type="domain" description="3-beta hydroxysteroid dehydrogenase/isomerase" evidence="3">
    <location>
        <begin position="6"/>
        <end position="258"/>
    </location>
</feature>
<name>A0A8C4QQH1_EPTBU</name>
<dbReference type="InterPro" id="IPR002225">
    <property type="entry name" value="3Beta_OHSteriod_DH/Estase"/>
</dbReference>
<dbReference type="GO" id="GO:0016616">
    <property type="term" value="F:oxidoreductase activity, acting on the CH-OH group of donors, NAD or NADP as acceptor"/>
    <property type="evidence" value="ECO:0007669"/>
    <property type="project" value="InterPro"/>
</dbReference>
<evidence type="ECO:0000259" key="3">
    <source>
        <dbReference type="Pfam" id="PF01073"/>
    </source>
</evidence>
<dbReference type="InterPro" id="IPR050425">
    <property type="entry name" value="NAD(P)_dehydrat-like"/>
</dbReference>
<dbReference type="InterPro" id="IPR036291">
    <property type="entry name" value="NAD(P)-bd_dom_sf"/>
</dbReference>
<dbReference type="GO" id="GO:0008203">
    <property type="term" value="P:cholesterol metabolic process"/>
    <property type="evidence" value="ECO:0007669"/>
    <property type="project" value="TreeGrafter"/>
</dbReference>
<accession>A0A8C4QQH1</accession>
<keyword evidence="2" id="KW-0812">Transmembrane</keyword>
<dbReference type="SUPFAM" id="SSF51735">
    <property type="entry name" value="NAD(P)-binding Rossmann-fold domains"/>
    <property type="match status" value="1"/>
</dbReference>
<keyword evidence="1" id="KW-0560">Oxidoreductase</keyword>
<dbReference type="PANTHER" id="PTHR10366:SF564">
    <property type="entry name" value="STEROL-4-ALPHA-CARBOXYLATE 3-DEHYDROGENASE, DECARBOXYLATING"/>
    <property type="match status" value="1"/>
</dbReference>